<feature type="domain" description="PAC" evidence="20">
    <location>
        <begin position="633"/>
        <end position="685"/>
    </location>
</feature>
<dbReference type="InterPro" id="IPR000700">
    <property type="entry name" value="PAS-assoc_C"/>
</dbReference>
<dbReference type="PANTHER" id="PTHR43304">
    <property type="entry name" value="PHYTOCHROME-LIKE PROTEIN CPH1"/>
    <property type="match status" value="1"/>
</dbReference>
<dbReference type="GO" id="GO:0051539">
    <property type="term" value="F:4 iron, 4 sulfur cluster binding"/>
    <property type="evidence" value="ECO:0007669"/>
    <property type="project" value="UniProtKB-KW"/>
</dbReference>
<evidence type="ECO:0000256" key="6">
    <source>
        <dbReference type="ARBA" id="ARBA00017322"/>
    </source>
</evidence>
<keyword evidence="17" id="KW-0812">Transmembrane</keyword>
<dbReference type="InterPro" id="IPR003660">
    <property type="entry name" value="HAMP_dom"/>
</dbReference>
<evidence type="ECO:0000313" key="23">
    <source>
        <dbReference type="Proteomes" id="UP000366872"/>
    </source>
</evidence>
<evidence type="ECO:0000256" key="5">
    <source>
        <dbReference type="ARBA" id="ARBA00012438"/>
    </source>
</evidence>
<feature type="domain" description="Histidine kinase" evidence="18">
    <location>
        <begin position="818"/>
        <end position="903"/>
    </location>
</feature>
<dbReference type="GO" id="GO:0016020">
    <property type="term" value="C:membrane"/>
    <property type="evidence" value="ECO:0007669"/>
    <property type="project" value="UniProtKB-SubCell"/>
</dbReference>
<comment type="subcellular location">
    <subcellularLocation>
        <location evidence="4">Cytoplasm</location>
    </subcellularLocation>
    <subcellularLocation>
        <location evidence="3">Membrane</location>
    </subcellularLocation>
</comment>
<dbReference type="GO" id="GO:0046983">
    <property type="term" value="F:protein dimerization activity"/>
    <property type="evidence" value="ECO:0007669"/>
    <property type="project" value="InterPro"/>
</dbReference>
<evidence type="ECO:0000256" key="15">
    <source>
        <dbReference type="ARBA" id="ARBA00024827"/>
    </source>
</evidence>
<keyword evidence="11" id="KW-0479">Metal-binding</keyword>
<organism evidence="22 23">
    <name type="scientific">Pontiella desulfatans</name>
    <dbReference type="NCBI Taxonomy" id="2750659"/>
    <lineage>
        <taxon>Bacteria</taxon>
        <taxon>Pseudomonadati</taxon>
        <taxon>Kiritimatiellota</taxon>
        <taxon>Kiritimatiellia</taxon>
        <taxon>Kiritimatiellales</taxon>
        <taxon>Pontiellaceae</taxon>
        <taxon>Pontiella</taxon>
    </lineage>
</organism>
<dbReference type="PROSITE" id="PS50112">
    <property type="entry name" value="PAS"/>
    <property type="match status" value="1"/>
</dbReference>
<dbReference type="InterPro" id="IPR052162">
    <property type="entry name" value="Sensor_kinase/Photoreceptor"/>
</dbReference>
<evidence type="ECO:0000256" key="16">
    <source>
        <dbReference type="ARBA" id="ARBA00030800"/>
    </source>
</evidence>
<evidence type="ECO:0000256" key="13">
    <source>
        <dbReference type="ARBA" id="ARBA00023004"/>
    </source>
</evidence>
<protein>
    <recommendedName>
        <fullName evidence="6">Oxygen sensor histidine kinase NreB</fullName>
        <ecNumber evidence="5">2.7.13.3</ecNumber>
    </recommendedName>
    <alternativeName>
        <fullName evidence="16">Nitrogen regulation protein B</fullName>
    </alternativeName>
</protein>
<dbReference type="SUPFAM" id="SSF158472">
    <property type="entry name" value="HAMP domain-like"/>
    <property type="match status" value="1"/>
</dbReference>
<comment type="catalytic activity">
    <reaction evidence="1">
        <text>ATP + protein L-histidine = ADP + protein N-phospho-L-histidine.</text>
        <dbReference type="EC" id="2.7.13.3"/>
    </reaction>
</comment>
<keyword evidence="8" id="KW-0963">Cytoplasm</keyword>
<dbReference type="Proteomes" id="UP000366872">
    <property type="component" value="Unassembled WGS sequence"/>
</dbReference>
<proteinExistence type="predicted"/>
<feature type="domain" description="PAS" evidence="19">
    <location>
        <begin position="452"/>
        <end position="489"/>
    </location>
</feature>
<evidence type="ECO:0000256" key="4">
    <source>
        <dbReference type="ARBA" id="ARBA00004496"/>
    </source>
</evidence>
<dbReference type="CDD" id="cd06225">
    <property type="entry name" value="HAMP"/>
    <property type="match status" value="1"/>
</dbReference>
<keyword evidence="12 22" id="KW-0418">Kinase</keyword>
<dbReference type="SUPFAM" id="SSF55785">
    <property type="entry name" value="PYP-like sensor domain (PAS domain)"/>
    <property type="match status" value="3"/>
</dbReference>
<dbReference type="InterPro" id="IPR003594">
    <property type="entry name" value="HATPase_dom"/>
</dbReference>
<dbReference type="Pfam" id="PF07730">
    <property type="entry name" value="HisKA_3"/>
    <property type="match status" value="1"/>
</dbReference>
<keyword evidence="10" id="KW-0808">Transferase</keyword>
<dbReference type="EMBL" id="CAAHFG010000001">
    <property type="protein sequence ID" value="VGO12734.1"/>
    <property type="molecule type" value="Genomic_DNA"/>
</dbReference>
<dbReference type="SMART" id="SM00086">
    <property type="entry name" value="PAC"/>
    <property type="match status" value="3"/>
</dbReference>
<dbReference type="CDD" id="cd16917">
    <property type="entry name" value="HATPase_UhpB-NarQ-NarX-like"/>
    <property type="match status" value="1"/>
</dbReference>
<keyword evidence="9" id="KW-0597">Phosphoprotein</keyword>
<evidence type="ECO:0000256" key="12">
    <source>
        <dbReference type="ARBA" id="ARBA00022777"/>
    </source>
</evidence>
<accession>A0A6C2TZ43</accession>
<dbReference type="Gene3D" id="1.20.5.1930">
    <property type="match status" value="1"/>
</dbReference>
<dbReference type="Pfam" id="PF08447">
    <property type="entry name" value="PAS_3"/>
    <property type="match status" value="3"/>
</dbReference>
<evidence type="ECO:0000256" key="7">
    <source>
        <dbReference type="ARBA" id="ARBA00022485"/>
    </source>
</evidence>
<dbReference type="InterPro" id="IPR004358">
    <property type="entry name" value="Sig_transdc_His_kin-like_C"/>
</dbReference>
<dbReference type="SMART" id="SM00304">
    <property type="entry name" value="HAMP"/>
    <property type="match status" value="1"/>
</dbReference>
<comment type="cofactor">
    <cofactor evidence="2">
        <name>[4Fe-4S] cluster</name>
        <dbReference type="ChEBI" id="CHEBI:49883"/>
    </cofactor>
</comment>
<evidence type="ECO:0000259" key="18">
    <source>
        <dbReference type="PROSITE" id="PS50109"/>
    </source>
</evidence>
<dbReference type="CDD" id="cd00130">
    <property type="entry name" value="PAS"/>
    <property type="match status" value="2"/>
</dbReference>
<dbReference type="InterPro" id="IPR013655">
    <property type="entry name" value="PAS_fold_3"/>
</dbReference>
<evidence type="ECO:0000256" key="2">
    <source>
        <dbReference type="ARBA" id="ARBA00001966"/>
    </source>
</evidence>
<reference evidence="22 23" key="1">
    <citation type="submission" date="2019-04" db="EMBL/GenBank/DDBJ databases">
        <authorList>
            <person name="Van Vliet M D."/>
        </authorList>
    </citation>
    <scope>NUCLEOTIDE SEQUENCE [LARGE SCALE GENOMIC DNA]</scope>
    <source>
        <strain evidence="22 23">F1</strain>
    </source>
</reference>
<dbReference type="GO" id="GO:0000155">
    <property type="term" value="F:phosphorelay sensor kinase activity"/>
    <property type="evidence" value="ECO:0007669"/>
    <property type="project" value="InterPro"/>
</dbReference>
<comment type="function">
    <text evidence="15">Member of the two-component regulatory system NreB/NreC involved in the control of dissimilatory nitrate/nitrite reduction in response to oxygen. NreB functions as a direct oxygen sensor histidine kinase which is autophosphorylated, in the absence of oxygen, probably at the conserved histidine residue, and transfers its phosphate group probably to a conserved aspartate residue of NreC. NreB/NreC activates the expression of the nitrate (narGHJI) and nitrite (nir) reductase operons, as well as the putative nitrate transporter gene narT.</text>
</comment>
<evidence type="ECO:0000256" key="10">
    <source>
        <dbReference type="ARBA" id="ARBA00022679"/>
    </source>
</evidence>
<dbReference type="PROSITE" id="PS50885">
    <property type="entry name" value="HAMP"/>
    <property type="match status" value="1"/>
</dbReference>
<evidence type="ECO:0000256" key="3">
    <source>
        <dbReference type="ARBA" id="ARBA00004370"/>
    </source>
</evidence>
<feature type="domain" description="HAMP" evidence="21">
    <location>
        <begin position="215"/>
        <end position="267"/>
    </location>
</feature>
<dbReference type="RefSeq" id="WP_136078375.1">
    <property type="nucleotide sequence ID" value="NZ_CAAHFG010000001.1"/>
</dbReference>
<dbReference type="InterPro" id="IPR035965">
    <property type="entry name" value="PAS-like_dom_sf"/>
</dbReference>
<evidence type="ECO:0000256" key="1">
    <source>
        <dbReference type="ARBA" id="ARBA00000085"/>
    </source>
</evidence>
<sequence length="918" mass="103491">MNLFKGWRIQSVVVVVMLAIVLPLSILVSLIDFHHRKVDELMEIDTRLFNAATFAGAILPPNYHNDIEDAASIGPEVYQGIVALNNSLCEQLGLEYLWSLMMLDGQLVFTSATSPGKAIESQDHAKFLEVHSNPELYEEAFRTMEPQYQDSIDKWGNIRAVLIPHYDARGRKFLMGASMKHSDIQALMPPILRDALGTAIVFLIPGILISILISRGISRPISQLAASAETIGNGEYFNRIDVAGPHEINVVANQLETMRKAILESVSSLHAKVADMSEFKETLNASPILTFKVRFDENLTTEFISDNYAMLGYDVRDLWSGTVPWKSIMPEEDVERADQATAKALASDSDHYHLETRLIWASGEVHWYMAWNEIVRDERGNPEFIRGLLMDITELKTAQERDELHQQQLETTLAELRGFEHIVNSSPIIVYRLRFEPEAWPVEFISENVGQLGYDPSKLLSGETTWNSINHPEDIPKVNDLLRKVMARGETTFNLESRILTKEGAIRQMESWNQLITDASGNITHIHGLFKDVTTLKDAQRKEALHLERLNETLRELQAFEKIVTSSPVFTFKRRIAEDFPTEHISQNICITGYTAEDFLTNNVQWTDLIPPEDYSLLERKALQCAEAGIDHYEVGFRMVWKNGESHWYTSWNSVLRDESGIPTHVQGLVSDISDLKNAHERDVEYQTRLKALAQDLVQVEDNERRQLAIVLHDDIGQMLAALNMKLTALKETSERTRIDDLAQQVDVLLLRIMKTCKSLTWEISPTSLYETNIDAGIERLAADLKTFFGLEVECHTAGMRIEADRATSALIFRCAKELLVNIAKHAGTNKAQIGVSQYGNKFHMVVSDQGSGLCPEDLEHGSGKGFGLFSIRERLEHINGSMHVESDPGKGTKIMMVIPVDIGDEHKKSPPEKVPAG</sequence>
<name>A0A6C2TZ43_PONDE</name>
<keyword evidence="17" id="KW-1133">Transmembrane helix</keyword>
<dbReference type="InterPro" id="IPR036890">
    <property type="entry name" value="HATPase_C_sf"/>
</dbReference>
<feature type="domain" description="PAC" evidence="20">
    <location>
        <begin position="493"/>
        <end position="545"/>
    </location>
</feature>
<dbReference type="PANTHER" id="PTHR43304:SF1">
    <property type="entry name" value="PAC DOMAIN-CONTAINING PROTEIN"/>
    <property type="match status" value="1"/>
</dbReference>
<dbReference type="Gene3D" id="6.10.340.10">
    <property type="match status" value="1"/>
</dbReference>
<dbReference type="InterPro" id="IPR001610">
    <property type="entry name" value="PAC"/>
</dbReference>
<gene>
    <name evidence="22" type="primary">nreB_1</name>
    <name evidence="22" type="ORF">PDESU_01288</name>
</gene>
<dbReference type="Gene3D" id="3.30.565.10">
    <property type="entry name" value="Histidine kinase-like ATPase, C-terminal domain"/>
    <property type="match status" value="1"/>
</dbReference>
<dbReference type="AlphaFoldDB" id="A0A6C2TZ43"/>
<feature type="transmembrane region" description="Helical" evidence="17">
    <location>
        <begin position="12"/>
        <end position="33"/>
    </location>
</feature>
<dbReference type="InterPro" id="IPR011712">
    <property type="entry name" value="Sig_transdc_His_kin_sub3_dim/P"/>
</dbReference>
<evidence type="ECO:0000256" key="9">
    <source>
        <dbReference type="ARBA" id="ARBA00022553"/>
    </source>
</evidence>
<evidence type="ECO:0000256" key="11">
    <source>
        <dbReference type="ARBA" id="ARBA00022723"/>
    </source>
</evidence>
<evidence type="ECO:0000259" key="20">
    <source>
        <dbReference type="PROSITE" id="PS50113"/>
    </source>
</evidence>
<keyword evidence="23" id="KW-1185">Reference proteome</keyword>
<dbReference type="InterPro" id="IPR005467">
    <property type="entry name" value="His_kinase_dom"/>
</dbReference>
<keyword evidence="14" id="KW-0411">Iron-sulfur</keyword>
<dbReference type="GO" id="GO:0005737">
    <property type="term" value="C:cytoplasm"/>
    <property type="evidence" value="ECO:0007669"/>
    <property type="project" value="UniProtKB-SubCell"/>
</dbReference>
<evidence type="ECO:0000259" key="21">
    <source>
        <dbReference type="PROSITE" id="PS50885"/>
    </source>
</evidence>
<evidence type="ECO:0000256" key="8">
    <source>
        <dbReference type="ARBA" id="ARBA00022490"/>
    </source>
</evidence>
<evidence type="ECO:0000256" key="17">
    <source>
        <dbReference type="SAM" id="Phobius"/>
    </source>
</evidence>
<evidence type="ECO:0000313" key="22">
    <source>
        <dbReference type="EMBL" id="VGO12734.1"/>
    </source>
</evidence>
<dbReference type="SMART" id="SM00387">
    <property type="entry name" value="HATPase_c"/>
    <property type="match status" value="1"/>
</dbReference>
<dbReference type="Pfam" id="PF02518">
    <property type="entry name" value="HATPase_c"/>
    <property type="match status" value="1"/>
</dbReference>
<dbReference type="NCBIfam" id="TIGR00229">
    <property type="entry name" value="sensory_box"/>
    <property type="match status" value="3"/>
</dbReference>
<keyword evidence="13" id="KW-0408">Iron</keyword>
<keyword evidence="7" id="KW-0004">4Fe-4S</keyword>
<evidence type="ECO:0000259" key="19">
    <source>
        <dbReference type="PROSITE" id="PS50112"/>
    </source>
</evidence>
<dbReference type="SUPFAM" id="SSF55874">
    <property type="entry name" value="ATPase domain of HSP90 chaperone/DNA topoisomerase II/histidine kinase"/>
    <property type="match status" value="1"/>
</dbReference>
<feature type="domain" description="PAC" evidence="20">
    <location>
        <begin position="352"/>
        <end position="404"/>
    </location>
</feature>
<dbReference type="InterPro" id="IPR000014">
    <property type="entry name" value="PAS"/>
</dbReference>
<dbReference type="Pfam" id="PF00672">
    <property type="entry name" value="HAMP"/>
    <property type="match status" value="1"/>
</dbReference>
<keyword evidence="17" id="KW-0472">Membrane</keyword>
<dbReference type="EC" id="2.7.13.3" evidence="5"/>
<dbReference type="PRINTS" id="PR00344">
    <property type="entry name" value="BCTRLSENSOR"/>
</dbReference>
<dbReference type="Gene3D" id="3.30.450.20">
    <property type="entry name" value="PAS domain"/>
    <property type="match status" value="3"/>
</dbReference>
<dbReference type="PROSITE" id="PS50109">
    <property type="entry name" value="HIS_KIN"/>
    <property type="match status" value="1"/>
</dbReference>
<dbReference type="PROSITE" id="PS50113">
    <property type="entry name" value="PAC"/>
    <property type="match status" value="3"/>
</dbReference>
<dbReference type="GO" id="GO:0046872">
    <property type="term" value="F:metal ion binding"/>
    <property type="evidence" value="ECO:0007669"/>
    <property type="project" value="UniProtKB-KW"/>
</dbReference>
<evidence type="ECO:0000256" key="14">
    <source>
        <dbReference type="ARBA" id="ARBA00023014"/>
    </source>
</evidence>